<gene>
    <name evidence="10" type="ORF">PSAL00342_LOCUS5614</name>
    <name evidence="11" type="ORF">PSAL00342_LOCUS5615</name>
    <name evidence="12" type="ORF">PSAL00342_LOCUS5617</name>
</gene>
<evidence type="ECO:0000256" key="2">
    <source>
        <dbReference type="ARBA" id="ARBA00008644"/>
    </source>
</evidence>
<evidence type="ECO:0000256" key="4">
    <source>
        <dbReference type="ARBA" id="ARBA00022728"/>
    </source>
</evidence>
<keyword evidence="3" id="KW-0507">mRNA processing</keyword>
<evidence type="ECO:0000313" key="10">
    <source>
        <dbReference type="EMBL" id="CAE0611779.1"/>
    </source>
</evidence>
<evidence type="ECO:0000259" key="9">
    <source>
        <dbReference type="Pfam" id="PF23233"/>
    </source>
</evidence>
<dbReference type="GO" id="GO:0071007">
    <property type="term" value="C:U2-type catalytic step 2 spliceosome"/>
    <property type="evidence" value="ECO:0007669"/>
    <property type="project" value="TreeGrafter"/>
</dbReference>
<dbReference type="EMBL" id="HBIS01006215">
    <property type="protein sequence ID" value="CAE0611780.1"/>
    <property type="molecule type" value="Transcribed_RNA"/>
</dbReference>
<feature type="region of interest" description="Disordered" evidence="8">
    <location>
        <begin position="707"/>
        <end position="735"/>
    </location>
</feature>
<evidence type="ECO:0000256" key="1">
    <source>
        <dbReference type="ARBA" id="ARBA00004123"/>
    </source>
</evidence>
<evidence type="ECO:0000313" key="12">
    <source>
        <dbReference type="EMBL" id="CAE0611782.1"/>
    </source>
</evidence>
<accession>A0A6U9RRW1</accession>
<dbReference type="GO" id="GO:0000974">
    <property type="term" value="C:Prp19 complex"/>
    <property type="evidence" value="ECO:0007669"/>
    <property type="project" value="TreeGrafter"/>
</dbReference>
<feature type="domain" description="Pre-mRNA-splicing factor Syf1-like N-terminal HAT-repeats" evidence="9">
    <location>
        <begin position="66"/>
        <end position="208"/>
    </location>
</feature>
<organism evidence="10">
    <name type="scientific">Picocystis salinarum</name>
    <dbReference type="NCBI Taxonomy" id="88271"/>
    <lineage>
        <taxon>Eukaryota</taxon>
        <taxon>Viridiplantae</taxon>
        <taxon>Chlorophyta</taxon>
        <taxon>Picocystophyceae</taxon>
        <taxon>Picocystales</taxon>
        <taxon>Picocystaceae</taxon>
        <taxon>Picocystis</taxon>
    </lineage>
</organism>
<dbReference type="EMBL" id="HBIS01006214">
    <property type="protein sequence ID" value="CAE0611779.1"/>
    <property type="molecule type" value="Transcribed_RNA"/>
</dbReference>
<dbReference type="InterPro" id="IPR011990">
    <property type="entry name" value="TPR-like_helical_dom_sf"/>
</dbReference>
<dbReference type="InterPro" id="IPR055433">
    <property type="entry name" value="HAT_Syf1-like_N"/>
</dbReference>
<protein>
    <recommendedName>
        <fullName evidence="9">Pre-mRNA-splicing factor Syf1-like N-terminal HAT-repeats domain-containing protein</fullName>
    </recommendedName>
</protein>
<dbReference type="GO" id="GO:0071011">
    <property type="term" value="C:precatalytic spliceosome"/>
    <property type="evidence" value="ECO:0007669"/>
    <property type="project" value="TreeGrafter"/>
</dbReference>
<reference evidence="10" key="1">
    <citation type="submission" date="2021-01" db="EMBL/GenBank/DDBJ databases">
        <authorList>
            <person name="Corre E."/>
            <person name="Pelletier E."/>
            <person name="Niang G."/>
            <person name="Scheremetjew M."/>
            <person name="Finn R."/>
            <person name="Kale V."/>
            <person name="Holt S."/>
            <person name="Cochrane G."/>
            <person name="Meng A."/>
            <person name="Brown T."/>
            <person name="Cohen L."/>
        </authorList>
    </citation>
    <scope>NUCLEOTIDE SEQUENCE</scope>
    <source>
        <strain evidence="10">CCMP1897</strain>
    </source>
</reference>
<dbReference type="Pfam" id="PF23233">
    <property type="entry name" value="HAT_Syf1_CNRKL1_N"/>
    <property type="match status" value="1"/>
</dbReference>
<dbReference type="Gene3D" id="1.25.40.10">
    <property type="entry name" value="Tetratricopeptide repeat domain"/>
    <property type="match status" value="3"/>
</dbReference>
<evidence type="ECO:0000256" key="8">
    <source>
        <dbReference type="SAM" id="MobiDB-lite"/>
    </source>
</evidence>
<evidence type="ECO:0000256" key="7">
    <source>
        <dbReference type="ARBA" id="ARBA00023242"/>
    </source>
</evidence>
<dbReference type="Pfam" id="PF23240">
    <property type="entry name" value="HAT_PRP39_N"/>
    <property type="match status" value="1"/>
</dbReference>
<evidence type="ECO:0000256" key="6">
    <source>
        <dbReference type="ARBA" id="ARBA00023187"/>
    </source>
</evidence>
<keyword evidence="5" id="KW-0677">Repeat</keyword>
<dbReference type="AlphaFoldDB" id="A0A6U9RRW1"/>
<comment type="subcellular location">
    <subcellularLocation>
        <location evidence="1">Nucleus</location>
    </subcellularLocation>
</comment>
<dbReference type="GO" id="GO:0000245">
    <property type="term" value="P:spliceosomal complex assembly"/>
    <property type="evidence" value="ECO:0007669"/>
    <property type="project" value="TreeGrafter"/>
</dbReference>
<dbReference type="PANTHER" id="PTHR11246:SF3">
    <property type="entry name" value="CROOKED NECK-LIKE PROTEIN 1"/>
    <property type="match status" value="1"/>
</dbReference>
<dbReference type="GO" id="GO:0071014">
    <property type="term" value="C:post-mRNA release spliceosomal complex"/>
    <property type="evidence" value="ECO:0007669"/>
    <property type="project" value="TreeGrafter"/>
</dbReference>
<evidence type="ECO:0000256" key="5">
    <source>
        <dbReference type="ARBA" id="ARBA00022737"/>
    </source>
</evidence>
<keyword evidence="4" id="KW-0747">Spliceosome</keyword>
<dbReference type="InterPro" id="IPR045075">
    <property type="entry name" value="Syf1-like"/>
</dbReference>
<evidence type="ECO:0000256" key="3">
    <source>
        <dbReference type="ARBA" id="ARBA00022664"/>
    </source>
</evidence>
<feature type="compositionally biased region" description="Basic and acidic residues" evidence="8">
    <location>
        <begin position="31"/>
        <end position="43"/>
    </location>
</feature>
<evidence type="ECO:0000313" key="11">
    <source>
        <dbReference type="EMBL" id="CAE0611780.1"/>
    </source>
</evidence>
<dbReference type="InterPro" id="IPR003107">
    <property type="entry name" value="HAT"/>
</dbReference>
<dbReference type="EMBL" id="HBIS01006217">
    <property type="protein sequence ID" value="CAE0611782.1"/>
    <property type="molecule type" value="Transcribed_RNA"/>
</dbReference>
<dbReference type="SUPFAM" id="SSF48452">
    <property type="entry name" value="TPR-like"/>
    <property type="match status" value="5"/>
</dbReference>
<feature type="region of interest" description="Disordered" evidence="8">
    <location>
        <begin position="1"/>
        <end position="47"/>
    </location>
</feature>
<dbReference type="PANTHER" id="PTHR11246">
    <property type="entry name" value="PRE-MRNA SPLICING FACTOR"/>
    <property type="match status" value="1"/>
</dbReference>
<dbReference type="SMART" id="SM00386">
    <property type="entry name" value="HAT"/>
    <property type="match status" value="12"/>
</dbReference>
<sequence length="735" mass="86159">MEDVGARRGLPQPSRVKDKRPAPRQITAEQIVRDARSQQEEIAKPPVSKIADREELAEYQLKKRREFEDLVRRMRWSPGVWTKYAKFEESQQDFERARSVWERALEVDYRNRSMWLKYAEMEMRNRFVNHARNVWDRAVTLLPMIDQFWYKYIHMEEMLGNVAGARQIFERWLKWTPEYQAWRAYIKMELRYNEVERARKLYKRYVGCCNTADAWIEFAKFEMRAKQRENARGVYEKAVQELIGDLIPPEPEGVEEEKNVQEFYDEASKLLLAFASFEILCGEMDRARAIYSFALHTLPSSHAPKIEAARVALEKQYGTSSGVEVAVLIQRRRKYEEQVKADPHDYDAWFDLVRLEEQGGNIERIRSTFQEVVQHPPPMAQNGGSIAAHDKMRWKRFVYLWIEYALFEEIMADDLTKANQVYRGIISMIPHKRFTFAKLWINAAEALIRTKDLPGTRKLLGQAVGLNPSKTKILDFYVDFELQLGNISRCRKILESALSRSQTSAATWIKFSKLESELEEDERARAILDLAIQQEELDSPELVWKHYIDFEIQMGEREKARALYEQLLSRTSHVKVWISYAAFEAAPITNELEYDDLKSRELRVLRAREVFKRGHSYLRGNEPHAKHECVALLEAWESFEMEAAQGNNDSVWVKEVNALMPRRVKRRRLVEDSDIMEDYYEYIFPDEAAALPNLKLLEAAQRWKRQKLAGEGTRPDTALLEGANDVPEEKTTDGG</sequence>
<keyword evidence="6" id="KW-0508">mRNA splicing</keyword>
<comment type="similarity">
    <text evidence="2">Belongs to the crooked-neck family.</text>
</comment>
<keyword evidence="7" id="KW-0539">Nucleus</keyword>
<proteinExistence type="inferred from homology"/>
<name>A0A6U9RRW1_9CHLO</name>